<dbReference type="InterPro" id="IPR024134">
    <property type="entry name" value="SOD_Cu/Zn_/chaperone"/>
</dbReference>
<accession>A0A0V0QF20</accession>
<reference evidence="3 4" key="1">
    <citation type="journal article" date="2015" name="Sci. Rep.">
        <title>Genome of the facultative scuticociliatosis pathogen Pseudocohnilembus persalinus provides insight into its virulence through horizontal gene transfer.</title>
        <authorList>
            <person name="Xiong J."/>
            <person name="Wang G."/>
            <person name="Cheng J."/>
            <person name="Tian M."/>
            <person name="Pan X."/>
            <person name="Warren A."/>
            <person name="Jiang C."/>
            <person name="Yuan D."/>
            <person name="Miao W."/>
        </authorList>
    </citation>
    <scope>NUCLEOTIDE SEQUENCE [LARGE SCALE GENOMIC DNA]</scope>
    <source>
        <strain evidence="3">36N120E</strain>
    </source>
</reference>
<keyword evidence="1" id="KW-0862">Zinc</keyword>
<comment type="cofactor">
    <cofactor evidence="1">
        <name>Zn(2+)</name>
        <dbReference type="ChEBI" id="CHEBI:29105"/>
    </cofactor>
    <text evidence="1">Binds 1 zinc ion per subunit.</text>
</comment>
<dbReference type="SUPFAM" id="SSF49329">
    <property type="entry name" value="Cu,Zn superoxide dismutase-like"/>
    <property type="match status" value="1"/>
</dbReference>
<dbReference type="AlphaFoldDB" id="A0A0V0QF20"/>
<dbReference type="InParanoid" id="A0A0V0QF20"/>
<dbReference type="EC" id="1.15.1.1" evidence="1"/>
<organism evidence="3 4">
    <name type="scientific">Pseudocohnilembus persalinus</name>
    <name type="common">Ciliate</name>
    <dbReference type="NCBI Taxonomy" id="266149"/>
    <lineage>
        <taxon>Eukaryota</taxon>
        <taxon>Sar</taxon>
        <taxon>Alveolata</taxon>
        <taxon>Ciliophora</taxon>
        <taxon>Intramacronucleata</taxon>
        <taxon>Oligohymenophorea</taxon>
        <taxon>Scuticociliatia</taxon>
        <taxon>Philasterida</taxon>
        <taxon>Pseudocohnilembidae</taxon>
        <taxon>Pseudocohnilembus</taxon>
    </lineage>
</organism>
<dbReference type="GO" id="GO:0004784">
    <property type="term" value="F:superoxide dismutase activity"/>
    <property type="evidence" value="ECO:0007669"/>
    <property type="project" value="UniProtKB-EC"/>
</dbReference>
<dbReference type="Pfam" id="PF00080">
    <property type="entry name" value="Sod_Cu"/>
    <property type="match status" value="1"/>
</dbReference>
<gene>
    <name evidence="3" type="ORF">PPERSA_03048</name>
</gene>
<feature type="domain" description="Superoxide dismutase copper/zinc binding" evidence="2">
    <location>
        <begin position="21"/>
        <end position="164"/>
    </location>
</feature>
<dbReference type="OrthoDB" id="427596at2759"/>
<keyword evidence="1" id="KW-0560">Oxidoreductase</keyword>
<comment type="function">
    <text evidence="1">Destroys radicals which are normally produced within the cells and which are toxic to biological systems.</text>
</comment>
<dbReference type="InterPro" id="IPR001424">
    <property type="entry name" value="SOD_Cu_Zn_dom"/>
</dbReference>
<dbReference type="GO" id="GO:0005507">
    <property type="term" value="F:copper ion binding"/>
    <property type="evidence" value="ECO:0007669"/>
    <property type="project" value="InterPro"/>
</dbReference>
<comment type="similarity">
    <text evidence="1">Belongs to the Cu-Zn superoxide dismutase family.</text>
</comment>
<dbReference type="PANTHER" id="PTHR10003">
    <property type="entry name" value="SUPEROXIDE DISMUTASE CU-ZN -RELATED"/>
    <property type="match status" value="1"/>
</dbReference>
<keyword evidence="1" id="KW-0186">Copper</keyword>
<comment type="catalytic activity">
    <reaction evidence="1">
        <text>2 superoxide + 2 H(+) = H2O2 + O2</text>
        <dbReference type="Rhea" id="RHEA:20696"/>
        <dbReference type="ChEBI" id="CHEBI:15378"/>
        <dbReference type="ChEBI" id="CHEBI:15379"/>
        <dbReference type="ChEBI" id="CHEBI:16240"/>
        <dbReference type="ChEBI" id="CHEBI:18421"/>
        <dbReference type="EC" id="1.15.1.1"/>
    </reaction>
</comment>
<comment type="caution">
    <text evidence="3">The sequence shown here is derived from an EMBL/GenBank/DDBJ whole genome shotgun (WGS) entry which is preliminary data.</text>
</comment>
<dbReference type="EMBL" id="LDAU01000182">
    <property type="protein sequence ID" value="KRX00788.1"/>
    <property type="molecule type" value="Genomic_DNA"/>
</dbReference>
<comment type="cofactor">
    <cofactor evidence="1">
        <name>Cu cation</name>
        <dbReference type="ChEBI" id="CHEBI:23378"/>
    </cofactor>
    <text evidence="1">Binds 1 copper ion per subunit.</text>
</comment>
<dbReference type="PRINTS" id="PR00068">
    <property type="entry name" value="CUZNDISMTASE"/>
</dbReference>
<name>A0A0V0QF20_PSEPJ</name>
<sequence length="172" mass="18404">MQSSETLYAVCILREDGNSGVNGVVKMRQQPGKDVEIKTTIKGLSAGKHGFHIHQYGNLLEGCKTAGPHFNPVGCVHGGPNSQVRHHGDLGNLFEKKNLLYMVAHGNGEQTWETTDRLVKIQDVVGRSFVVHAGEDDLGLGTGDKADESKKTGNAGARLACGTIGLSGELQW</sequence>
<keyword evidence="1" id="KW-0479">Metal-binding</keyword>
<evidence type="ECO:0000256" key="1">
    <source>
        <dbReference type="RuleBase" id="RU000393"/>
    </source>
</evidence>
<protein>
    <recommendedName>
        <fullName evidence="1">Superoxide dismutase [Cu-Zn]</fullName>
        <ecNumber evidence="1">1.15.1.1</ecNumber>
    </recommendedName>
</protein>
<evidence type="ECO:0000259" key="2">
    <source>
        <dbReference type="Pfam" id="PF00080"/>
    </source>
</evidence>
<dbReference type="CDD" id="cd00305">
    <property type="entry name" value="Cu-Zn_Superoxide_Dismutase"/>
    <property type="match status" value="1"/>
</dbReference>
<dbReference type="Gene3D" id="2.60.40.200">
    <property type="entry name" value="Superoxide dismutase, copper/zinc binding domain"/>
    <property type="match status" value="1"/>
</dbReference>
<dbReference type="InterPro" id="IPR036423">
    <property type="entry name" value="SOD-like_Cu/Zn_dom_sf"/>
</dbReference>
<dbReference type="OMA" id="IVAHEGC"/>
<keyword evidence="4" id="KW-1185">Reference proteome</keyword>
<evidence type="ECO:0000313" key="4">
    <source>
        <dbReference type="Proteomes" id="UP000054937"/>
    </source>
</evidence>
<dbReference type="InterPro" id="IPR018152">
    <property type="entry name" value="SOD_Cu/Zn_BS"/>
</dbReference>
<evidence type="ECO:0000313" key="3">
    <source>
        <dbReference type="EMBL" id="KRX00788.1"/>
    </source>
</evidence>
<dbReference type="Proteomes" id="UP000054937">
    <property type="component" value="Unassembled WGS sequence"/>
</dbReference>
<proteinExistence type="inferred from homology"/>
<dbReference type="PROSITE" id="PS00332">
    <property type="entry name" value="SOD_CU_ZN_2"/>
    <property type="match status" value="1"/>
</dbReference>